<comment type="similarity">
    <text evidence="1">Belongs to the KptA/TPT1 family.</text>
</comment>
<dbReference type="Gene3D" id="3.20.170.30">
    <property type="match status" value="1"/>
</dbReference>
<feature type="non-terminal residue" evidence="4">
    <location>
        <position position="1"/>
    </location>
</feature>
<evidence type="ECO:0000313" key="5">
    <source>
        <dbReference type="Proteomes" id="UP000053593"/>
    </source>
</evidence>
<dbReference type="SUPFAM" id="SSF56399">
    <property type="entry name" value="ADP-ribosylation"/>
    <property type="match status" value="1"/>
</dbReference>
<sequence length="88" mass="9730">GISRMTKGYIHLLPGFGSGFARIEKNQSRRVLIYVDVAKALAGGIKFYRSPGGMILSPGNELGFLEPGYFERVERVERRLEVVTGWGG</sequence>
<dbReference type="Pfam" id="PF01885">
    <property type="entry name" value="PTS_2-RNA"/>
    <property type="match status" value="1"/>
</dbReference>
<dbReference type="AlphaFoldDB" id="A0A0D0CS41"/>
<evidence type="ECO:0000256" key="3">
    <source>
        <dbReference type="ARBA" id="ARBA00023027"/>
    </source>
</evidence>
<keyword evidence="3" id="KW-0520">NAD</keyword>
<keyword evidence="2" id="KW-0808">Transferase</keyword>
<dbReference type="Proteomes" id="UP000053593">
    <property type="component" value="Unassembled WGS sequence"/>
</dbReference>
<dbReference type="InterPro" id="IPR002745">
    <property type="entry name" value="Ptrans_KptA/Tpt1"/>
</dbReference>
<gene>
    <name evidence="4" type="ORF">GYMLUDRAFT_165599</name>
</gene>
<dbReference type="PANTHER" id="PTHR12684:SF2">
    <property type="entry name" value="TRNA 2'-PHOSPHOTRANSFERASE 1"/>
    <property type="match status" value="1"/>
</dbReference>
<reference evidence="4 5" key="1">
    <citation type="submission" date="2014-04" db="EMBL/GenBank/DDBJ databases">
        <title>Evolutionary Origins and Diversification of the Mycorrhizal Mutualists.</title>
        <authorList>
            <consortium name="DOE Joint Genome Institute"/>
            <consortium name="Mycorrhizal Genomics Consortium"/>
            <person name="Kohler A."/>
            <person name="Kuo A."/>
            <person name="Nagy L.G."/>
            <person name="Floudas D."/>
            <person name="Copeland A."/>
            <person name="Barry K.W."/>
            <person name="Cichocki N."/>
            <person name="Veneault-Fourrey C."/>
            <person name="LaButti K."/>
            <person name="Lindquist E.A."/>
            <person name="Lipzen A."/>
            <person name="Lundell T."/>
            <person name="Morin E."/>
            <person name="Murat C."/>
            <person name="Riley R."/>
            <person name="Ohm R."/>
            <person name="Sun H."/>
            <person name="Tunlid A."/>
            <person name="Henrissat B."/>
            <person name="Grigoriev I.V."/>
            <person name="Hibbett D.S."/>
            <person name="Martin F."/>
        </authorList>
    </citation>
    <scope>NUCLEOTIDE SEQUENCE [LARGE SCALE GENOMIC DNA]</scope>
    <source>
        <strain evidence="4 5">FD-317 M1</strain>
    </source>
</reference>
<keyword evidence="5" id="KW-1185">Reference proteome</keyword>
<evidence type="ECO:0000256" key="1">
    <source>
        <dbReference type="ARBA" id="ARBA00009836"/>
    </source>
</evidence>
<name>A0A0D0CS41_9AGAR</name>
<proteinExistence type="inferred from homology"/>
<dbReference type="OrthoDB" id="419694at2759"/>
<dbReference type="EMBL" id="KN834769">
    <property type="protein sequence ID" value="KIK62057.1"/>
    <property type="molecule type" value="Genomic_DNA"/>
</dbReference>
<dbReference type="HOGENOM" id="CLU_2474942_0_0_1"/>
<protein>
    <submittedName>
        <fullName evidence="4">Uncharacterized protein</fullName>
    </submittedName>
</protein>
<evidence type="ECO:0000313" key="4">
    <source>
        <dbReference type="EMBL" id="KIK62057.1"/>
    </source>
</evidence>
<dbReference type="GO" id="GO:0000215">
    <property type="term" value="F:tRNA 2'-phosphotransferase activity"/>
    <property type="evidence" value="ECO:0007669"/>
    <property type="project" value="TreeGrafter"/>
</dbReference>
<organism evidence="4 5">
    <name type="scientific">Collybiopsis luxurians FD-317 M1</name>
    <dbReference type="NCBI Taxonomy" id="944289"/>
    <lineage>
        <taxon>Eukaryota</taxon>
        <taxon>Fungi</taxon>
        <taxon>Dikarya</taxon>
        <taxon>Basidiomycota</taxon>
        <taxon>Agaricomycotina</taxon>
        <taxon>Agaricomycetes</taxon>
        <taxon>Agaricomycetidae</taxon>
        <taxon>Agaricales</taxon>
        <taxon>Marasmiineae</taxon>
        <taxon>Omphalotaceae</taxon>
        <taxon>Collybiopsis</taxon>
        <taxon>Collybiopsis luxurians</taxon>
    </lineage>
</organism>
<dbReference type="PANTHER" id="PTHR12684">
    <property type="entry name" value="PUTATIVE PHOSPHOTRANSFERASE"/>
    <property type="match status" value="1"/>
</dbReference>
<dbReference type="GO" id="GO:0006388">
    <property type="term" value="P:tRNA splicing, via endonucleolytic cleavage and ligation"/>
    <property type="evidence" value="ECO:0007669"/>
    <property type="project" value="TreeGrafter"/>
</dbReference>
<evidence type="ECO:0000256" key="2">
    <source>
        <dbReference type="ARBA" id="ARBA00022679"/>
    </source>
</evidence>
<dbReference type="InterPro" id="IPR042081">
    <property type="entry name" value="RNA_2'-PTrans_C"/>
</dbReference>
<accession>A0A0D0CS41</accession>